<evidence type="ECO:0000256" key="1">
    <source>
        <dbReference type="SAM" id="MobiDB-lite"/>
    </source>
</evidence>
<dbReference type="Proteomes" id="UP000007148">
    <property type="component" value="Unassembled WGS sequence"/>
</dbReference>
<dbReference type="Pfam" id="PF00650">
    <property type="entry name" value="CRAL_TRIO"/>
    <property type="match status" value="1"/>
</dbReference>
<dbReference type="InterPro" id="IPR036273">
    <property type="entry name" value="CRAL/TRIO_N_dom_sf"/>
</dbReference>
<dbReference type="OrthoDB" id="1434354at2759"/>
<dbReference type="SUPFAM" id="SSF46938">
    <property type="entry name" value="CRAL/TRIO N-terminal domain"/>
    <property type="match status" value="1"/>
</dbReference>
<dbReference type="SMART" id="SM01100">
    <property type="entry name" value="CRAL_TRIO_N"/>
    <property type="match status" value="1"/>
</dbReference>
<dbReference type="FunCoup" id="G4TTU9">
    <property type="interactions" value="44"/>
</dbReference>
<dbReference type="InterPro" id="IPR001251">
    <property type="entry name" value="CRAL-TRIO_dom"/>
</dbReference>
<reference evidence="3 4" key="1">
    <citation type="journal article" date="2011" name="PLoS Pathog.">
        <title>Endophytic Life Strategies Decoded by Genome and Transcriptome Analyses of the Mutualistic Root Symbiont Piriformospora indica.</title>
        <authorList>
            <person name="Zuccaro A."/>
            <person name="Lahrmann U."/>
            <person name="Guldener U."/>
            <person name="Langen G."/>
            <person name="Pfiffi S."/>
            <person name="Biedenkopf D."/>
            <person name="Wong P."/>
            <person name="Samans B."/>
            <person name="Grimm C."/>
            <person name="Basiewicz M."/>
            <person name="Murat C."/>
            <person name="Martin F."/>
            <person name="Kogel K.H."/>
        </authorList>
    </citation>
    <scope>NUCLEOTIDE SEQUENCE [LARGE SCALE GENOMIC DNA]</scope>
    <source>
        <strain evidence="3 4">DSM 11827</strain>
    </source>
</reference>
<dbReference type="OMA" id="WAFSTVW"/>
<name>G4TTU9_SERID</name>
<keyword evidence="4" id="KW-1185">Reference proteome</keyword>
<sequence length="297" mass="33693">MSQAAAASSSTYQPPPGRLGNLSQKEQGILEIFRTDLSSDPNFPWTPARHDDATLLRFLRARKFDLAKSKEMIHAAEKWRKDFGVDDIVKSFQFPEKEEVNKYYPQYYHKTDKEGRPIYIEVLGKLDFTKLYAVTTEDRLLKRLVLEYERFLTERLPATSEMVGHPVETSCTILDLNNVGLGNFYRVKNYVSQASAIGQNYYPECMGKFYIINAPYLFTTVWSVVKRWLDEVTVAKIQIMSNGHKEVLLKQIDAENLPSEFGGNCKCEGGCSLSDEGPWKHRHPASSSADAAPSTSS</sequence>
<dbReference type="SUPFAM" id="SSF52087">
    <property type="entry name" value="CRAL/TRIO domain"/>
    <property type="match status" value="1"/>
</dbReference>
<dbReference type="Gene3D" id="3.40.525.10">
    <property type="entry name" value="CRAL-TRIO lipid binding domain"/>
    <property type="match status" value="1"/>
</dbReference>
<dbReference type="STRING" id="1109443.G4TTU9"/>
<dbReference type="InParanoid" id="G4TTU9"/>
<feature type="compositionally biased region" description="Low complexity" evidence="1">
    <location>
        <begin position="285"/>
        <end position="297"/>
    </location>
</feature>
<organism evidence="3 4">
    <name type="scientific">Serendipita indica (strain DSM 11827)</name>
    <name type="common">Root endophyte fungus</name>
    <name type="synonym">Piriformospora indica</name>
    <dbReference type="NCBI Taxonomy" id="1109443"/>
    <lineage>
        <taxon>Eukaryota</taxon>
        <taxon>Fungi</taxon>
        <taxon>Dikarya</taxon>
        <taxon>Basidiomycota</taxon>
        <taxon>Agaricomycotina</taxon>
        <taxon>Agaricomycetes</taxon>
        <taxon>Sebacinales</taxon>
        <taxon>Serendipitaceae</taxon>
        <taxon>Serendipita</taxon>
    </lineage>
</organism>
<dbReference type="CDD" id="cd00170">
    <property type="entry name" value="SEC14"/>
    <property type="match status" value="1"/>
</dbReference>
<feature type="domain" description="CRAL-TRIO" evidence="2">
    <location>
        <begin position="96"/>
        <end position="269"/>
    </location>
</feature>
<evidence type="ECO:0000313" key="3">
    <source>
        <dbReference type="EMBL" id="CCA74742.1"/>
    </source>
</evidence>
<dbReference type="InterPro" id="IPR051026">
    <property type="entry name" value="PI/PC_transfer"/>
</dbReference>
<feature type="compositionally biased region" description="Low complexity" evidence="1">
    <location>
        <begin position="1"/>
        <end position="10"/>
    </location>
</feature>
<protein>
    <submittedName>
        <fullName evidence="3">Probable SEC14-phosphatidylinositol(PI)/phosphatidylcholine(PC) transfer protein</fullName>
    </submittedName>
</protein>
<dbReference type="PANTHER" id="PTHR45657">
    <property type="entry name" value="CRAL-TRIO DOMAIN-CONTAINING PROTEIN YKL091C-RELATED"/>
    <property type="match status" value="1"/>
</dbReference>
<feature type="region of interest" description="Disordered" evidence="1">
    <location>
        <begin position="1"/>
        <end position="21"/>
    </location>
</feature>
<dbReference type="SMART" id="SM00516">
    <property type="entry name" value="SEC14"/>
    <property type="match status" value="1"/>
</dbReference>
<dbReference type="Gene3D" id="1.10.8.20">
    <property type="entry name" value="N-terminal domain of phosphatidylinositol transfer protein sec14p"/>
    <property type="match status" value="1"/>
</dbReference>
<dbReference type="InterPro" id="IPR036865">
    <property type="entry name" value="CRAL-TRIO_dom_sf"/>
</dbReference>
<dbReference type="eggNOG" id="KOG1471">
    <property type="taxonomic scope" value="Eukaryota"/>
</dbReference>
<dbReference type="HOGENOM" id="CLU_014001_0_1_1"/>
<proteinExistence type="predicted"/>
<evidence type="ECO:0000313" key="4">
    <source>
        <dbReference type="Proteomes" id="UP000007148"/>
    </source>
</evidence>
<dbReference type="InterPro" id="IPR011074">
    <property type="entry name" value="CRAL/TRIO_N_dom"/>
</dbReference>
<dbReference type="Pfam" id="PF03765">
    <property type="entry name" value="CRAL_TRIO_N"/>
    <property type="match status" value="1"/>
</dbReference>
<evidence type="ECO:0000259" key="2">
    <source>
        <dbReference type="PROSITE" id="PS50191"/>
    </source>
</evidence>
<feature type="region of interest" description="Disordered" evidence="1">
    <location>
        <begin position="276"/>
        <end position="297"/>
    </location>
</feature>
<comment type="caution">
    <text evidence="3">The sequence shown here is derived from an EMBL/GenBank/DDBJ whole genome shotgun (WGS) entry which is preliminary data.</text>
</comment>
<dbReference type="AlphaFoldDB" id="G4TTU9"/>
<accession>G4TTU9</accession>
<dbReference type="PROSITE" id="PS50191">
    <property type="entry name" value="CRAL_TRIO"/>
    <property type="match status" value="1"/>
</dbReference>
<dbReference type="PANTHER" id="PTHR45657:SF1">
    <property type="entry name" value="CRAL-TRIO DOMAIN-CONTAINING PROTEIN YKL091C-RELATED"/>
    <property type="match status" value="1"/>
</dbReference>
<dbReference type="EMBL" id="CAFZ01000349">
    <property type="protein sequence ID" value="CCA74742.1"/>
    <property type="molecule type" value="Genomic_DNA"/>
</dbReference>
<dbReference type="PRINTS" id="PR00180">
    <property type="entry name" value="CRETINALDHBP"/>
</dbReference>
<gene>
    <name evidence="3" type="ORF">PIIN_08700</name>
</gene>